<dbReference type="PANTHER" id="PTHR33204:SF29">
    <property type="entry name" value="TRANSCRIPTIONAL REGULATOR"/>
    <property type="match status" value="1"/>
</dbReference>
<dbReference type="EMBL" id="LNTU01000004">
    <property type="protein sequence ID" value="KXF77998.1"/>
    <property type="molecule type" value="Genomic_DNA"/>
</dbReference>
<keyword evidence="6" id="KW-1185">Reference proteome</keyword>
<dbReference type="InterPro" id="IPR011991">
    <property type="entry name" value="ArsR-like_HTH"/>
</dbReference>
<dbReference type="Pfam" id="PF01638">
    <property type="entry name" value="HxlR"/>
    <property type="match status" value="1"/>
</dbReference>
<dbReference type="PANTHER" id="PTHR33204">
    <property type="entry name" value="TRANSCRIPTIONAL REGULATOR, MARR FAMILY"/>
    <property type="match status" value="1"/>
</dbReference>
<evidence type="ECO:0000259" key="4">
    <source>
        <dbReference type="PROSITE" id="PS51118"/>
    </source>
</evidence>
<dbReference type="OrthoDB" id="9800350at2"/>
<dbReference type="Gene3D" id="1.10.10.10">
    <property type="entry name" value="Winged helix-like DNA-binding domain superfamily/Winged helix DNA-binding domain"/>
    <property type="match status" value="1"/>
</dbReference>
<evidence type="ECO:0000256" key="3">
    <source>
        <dbReference type="ARBA" id="ARBA00023163"/>
    </source>
</evidence>
<dbReference type="RefSeq" id="WP_068881238.1">
    <property type="nucleotide sequence ID" value="NZ_LNTU01000004.1"/>
</dbReference>
<dbReference type="InterPro" id="IPR036390">
    <property type="entry name" value="WH_DNA-bd_sf"/>
</dbReference>
<feature type="domain" description="HTH hxlR-type" evidence="4">
    <location>
        <begin position="9"/>
        <end position="107"/>
    </location>
</feature>
<name>A0A135HXW5_9HYPH</name>
<sequence>MRCNEPDDCGFTSALQAIGGKWKTSLLWALHLRPHRFAELRRLLPGISEKVLTQQLRQMEADGLISRHDYKEVPPRVEYSVTSLGLSLNDAVTAMSKWGKQHEVWKARPKTAA</sequence>
<proteinExistence type="predicted"/>
<dbReference type="InterPro" id="IPR036388">
    <property type="entry name" value="WH-like_DNA-bd_sf"/>
</dbReference>
<organism evidence="5 6">
    <name type="scientific">Paramesorhizobium deserti</name>
    <dbReference type="NCBI Taxonomy" id="1494590"/>
    <lineage>
        <taxon>Bacteria</taxon>
        <taxon>Pseudomonadati</taxon>
        <taxon>Pseudomonadota</taxon>
        <taxon>Alphaproteobacteria</taxon>
        <taxon>Hyphomicrobiales</taxon>
        <taxon>Phyllobacteriaceae</taxon>
        <taxon>Paramesorhizobium</taxon>
    </lineage>
</organism>
<comment type="caution">
    <text evidence="5">The sequence shown here is derived from an EMBL/GenBank/DDBJ whole genome shotgun (WGS) entry which is preliminary data.</text>
</comment>
<evidence type="ECO:0000256" key="2">
    <source>
        <dbReference type="ARBA" id="ARBA00023125"/>
    </source>
</evidence>
<evidence type="ECO:0000256" key="1">
    <source>
        <dbReference type="ARBA" id="ARBA00023015"/>
    </source>
</evidence>
<keyword evidence="3" id="KW-0804">Transcription</keyword>
<reference evidence="5 6" key="1">
    <citation type="submission" date="2015-11" db="EMBL/GenBank/DDBJ databases">
        <title>Draft genome sequence of Paramesorhizobium deserti A-3-E, a strain highly resistant to diverse beta-lactam antibiotics.</title>
        <authorList>
            <person name="Lv R."/>
            <person name="Yang X."/>
            <person name="Fang N."/>
            <person name="Guo J."/>
            <person name="Luo X."/>
            <person name="Peng F."/>
            <person name="Yang R."/>
            <person name="Cui Y."/>
            <person name="Fang C."/>
            <person name="Song Y."/>
        </authorList>
    </citation>
    <scope>NUCLEOTIDE SEQUENCE [LARGE SCALE GENOMIC DNA]</scope>
    <source>
        <strain evidence="5 6">A-3-E</strain>
    </source>
</reference>
<protein>
    <submittedName>
        <fullName evidence="5">HxlR family transcriptional regulator</fullName>
    </submittedName>
</protein>
<dbReference type="CDD" id="cd00090">
    <property type="entry name" value="HTH_ARSR"/>
    <property type="match status" value="1"/>
</dbReference>
<evidence type="ECO:0000313" key="5">
    <source>
        <dbReference type="EMBL" id="KXF77998.1"/>
    </source>
</evidence>
<accession>A0A135HXW5</accession>
<dbReference type="GO" id="GO:0003677">
    <property type="term" value="F:DNA binding"/>
    <property type="evidence" value="ECO:0007669"/>
    <property type="project" value="UniProtKB-KW"/>
</dbReference>
<dbReference type="PROSITE" id="PS51118">
    <property type="entry name" value="HTH_HXLR"/>
    <property type="match status" value="1"/>
</dbReference>
<dbReference type="STRING" id="1494590.ATN84_24630"/>
<dbReference type="AlphaFoldDB" id="A0A135HXW5"/>
<keyword evidence="2" id="KW-0238">DNA-binding</keyword>
<dbReference type="SUPFAM" id="SSF46785">
    <property type="entry name" value="Winged helix' DNA-binding domain"/>
    <property type="match status" value="1"/>
</dbReference>
<dbReference type="GO" id="GO:0006355">
    <property type="term" value="P:regulation of DNA-templated transcription"/>
    <property type="evidence" value="ECO:0007669"/>
    <property type="project" value="UniProtKB-ARBA"/>
</dbReference>
<gene>
    <name evidence="5" type="ORF">ATN84_24630</name>
</gene>
<evidence type="ECO:0000313" key="6">
    <source>
        <dbReference type="Proteomes" id="UP000070107"/>
    </source>
</evidence>
<dbReference type="InterPro" id="IPR002577">
    <property type="entry name" value="HTH_HxlR"/>
</dbReference>
<dbReference type="Proteomes" id="UP000070107">
    <property type="component" value="Unassembled WGS sequence"/>
</dbReference>
<keyword evidence="1" id="KW-0805">Transcription regulation</keyword>